<dbReference type="GO" id="GO:0032580">
    <property type="term" value="C:Golgi cisterna membrane"/>
    <property type="evidence" value="ECO:0007669"/>
    <property type="project" value="UniProtKB-SubCell"/>
</dbReference>
<dbReference type="EC" id="2.4.1.-" evidence="3"/>
<keyword evidence="3" id="KW-0735">Signal-anchor</keyword>
<keyword evidence="3" id="KW-0333">Golgi apparatus</keyword>
<organism evidence="4">
    <name type="scientific">Lepeophtheirus salmonis</name>
    <name type="common">Salmon louse</name>
    <name type="synonym">Caligus salmonis</name>
    <dbReference type="NCBI Taxonomy" id="72036"/>
    <lineage>
        <taxon>Eukaryota</taxon>
        <taxon>Metazoa</taxon>
        <taxon>Ecdysozoa</taxon>
        <taxon>Arthropoda</taxon>
        <taxon>Crustacea</taxon>
        <taxon>Multicrustacea</taxon>
        <taxon>Hexanauplia</taxon>
        <taxon>Copepoda</taxon>
        <taxon>Siphonostomatoida</taxon>
        <taxon>Caligidae</taxon>
        <taxon>Lepeophtheirus</taxon>
    </lineage>
</organism>
<dbReference type="PANTHER" id="PTHR11927">
    <property type="entry name" value="GALACTOSIDE 2-L-FUCOSYLTRANSFERASE"/>
    <property type="match status" value="1"/>
</dbReference>
<evidence type="ECO:0000313" key="4">
    <source>
        <dbReference type="EMBL" id="CDW40099.1"/>
    </source>
</evidence>
<accession>A0A0K2UPA3</accession>
<dbReference type="UniPathway" id="UPA00378"/>
<dbReference type="EMBL" id="HACA01022738">
    <property type="protein sequence ID" value="CDW40099.1"/>
    <property type="molecule type" value="Transcribed_RNA"/>
</dbReference>
<name>A0A0K2UPA3_LEPSM</name>
<evidence type="ECO:0000256" key="1">
    <source>
        <dbReference type="ARBA" id="ARBA00022676"/>
    </source>
</evidence>
<comment type="pathway">
    <text evidence="3">Protein modification; protein glycosylation.</text>
</comment>
<dbReference type="PANTHER" id="PTHR11927:SF9">
    <property type="entry name" value="L-FUCOSYLTRANSFERASE"/>
    <property type="match status" value="1"/>
</dbReference>
<dbReference type="GO" id="GO:0005975">
    <property type="term" value="P:carbohydrate metabolic process"/>
    <property type="evidence" value="ECO:0007669"/>
    <property type="project" value="InterPro"/>
</dbReference>
<evidence type="ECO:0000256" key="2">
    <source>
        <dbReference type="ARBA" id="ARBA00022679"/>
    </source>
</evidence>
<evidence type="ECO:0000256" key="3">
    <source>
        <dbReference type="RuleBase" id="RU363129"/>
    </source>
</evidence>
<keyword evidence="3" id="KW-0472">Membrane</keyword>
<feature type="transmembrane region" description="Helical" evidence="3">
    <location>
        <begin position="6"/>
        <end position="22"/>
    </location>
</feature>
<keyword evidence="3" id="KW-1133">Transmembrane helix</keyword>
<comment type="similarity">
    <text evidence="3">Belongs to the glycosyltransferase 11 family.</text>
</comment>
<dbReference type="AlphaFoldDB" id="A0A0K2UPA3"/>
<protein>
    <recommendedName>
        <fullName evidence="3">L-Fucosyltransferase</fullName>
        <ecNumber evidence="3">2.4.1.-</ecNumber>
    </recommendedName>
</protein>
<comment type="subcellular location">
    <subcellularLocation>
        <location evidence="3">Golgi apparatus</location>
        <location evidence="3">Golgi stack membrane</location>
        <topology evidence="3">Single-pass type II membrane protein</topology>
    </subcellularLocation>
</comment>
<proteinExistence type="inferred from homology"/>
<reference evidence="4" key="1">
    <citation type="submission" date="2014-05" db="EMBL/GenBank/DDBJ databases">
        <authorList>
            <person name="Chronopoulou M."/>
        </authorList>
    </citation>
    <scope>NUCLEOTIDE SEQUENCE</scope>
    <source>
        <tissue evidence="4">Whole organism</tissue>
    </source>
</reference>
<dbReference type="OrthoDB" id="10010525at2759"/>
<dbReference type="GO" id="GO:0008107">
    <property type="term" value="F:galactoside 2-alpha-L-fucosyltransferase activity"/>
    <property type="evidence" value="ECO:0007669"/>
    <property type="project" value="InterPro"/>
</dbReference>
<dbReference type="Pfam" id="PF01531">
    <property type="entry name" value="Glyco_transf_11"/>
    <property type="match status" value="1"/>
</dbReference>
<keyword evidence="1 3" id="KW-0328">Glycosyltransferase</keyword>
<dbReference type="InterPro" id="IPR002516">
    <property type="entry name" value="Glyco_trans_11"/>
</dbReference>
<keyword evidence="2 3" id="KW-0808">Transferase</keyword>
<sequence>LTFKAFIFNMIVFFLFFIIYALQCTMTKILCDHNGKCVEFEHQKWISAMPTSIVVIQPNGRMGNHLISFALIQALRHKFDAYIMNETFHFISETFEINNQVIEIPILEKIFCSPEKMKFEHFDGSIQELLKDDKLHRGKILNLWPNGYKPDAKICCPTNELMEFILKDKNPPILSTLQCKADIQKTVQVTLGDISKKRRILSNLPPLFIGIHDRRTDYNYFMENKYGLKQLKKSYYTAGMEYFEDEFSDEFDVIFIWVSDQPSWGRQKFKNKKNLYFRGNADQAKPSEDFCLLTSCNHTIMTRGTFTTFASILTQGEIYTEYGITVPSYLQNKKKRRRI</sequence>
<feature type="non-terminal residue" evidence="4">
    <location>
        <position position="1"/>
    </location>
</feature>
<keyword evidence="3" id="KW-0812">Transmembrane</keyword>
<keyword evidence="3" id="KW-0325">Glycoprotein</keyword>